<dbReference type="Pfam" id="PF06415">
    <property type="entry name" value="iPGM_N"/>
    <property type="match status" value="2"/>
</dbReference>
<feature type="binding site" evidence="10">
    <location>
        <position position="463"/>
    </location>
    <ligand>
        <name>Mn(2+)</name>
        <dbReference type="ChEBI" id="CHEBI:29035"/>
        <label>2</label>
    </ligand>
</feature>
<dbReference type="GO" id="GO:0005737">
    <property type="term" value="C:cytoplasm"/>
    <property type="evidence" value="ECO:0007669"/>
    <property type="project" value="InterPro"/>
</dbReference>
<dbReference type="UniPathway" id="UPA00109">
    <property type="reaction ID" value="UER00186"/>
</dbReference>
<dbReference type="GO" id="GO:0006096">
    <property type="term" value="P:glycolytic process"/>
    <property type="evidence" value="ECO:0007669"/>
    <property type="project" value="UniProtKB-UniPathway"/>
</dbReference>
<dbReference type="PIRSF" id="PIRSF001492">
    <property type="entry name" value="IPGAM"/>
    <property type="match status" value="1"/>
</dbReference>
<sequence>MAKNVKDDPRVCLIIIDGWGLSDEKNGNAIANAQTPVMTELSKDKDRIVQLEASGLLVGLPRGLMGNSEVGHLNLGAGRVVYQDIVRINLDVENNRIDKNIEFVKACERAKNAGGRLHLVGMVSDGGVHSHIEHLMSLIQACKTNQVPICYVQAFTDGRDTSPTSAGRNERKERLIFVLCGNGFSPVDDPKTISTMTRRPNNGFDQEWSFPYVVGYLKQLNDFMNKIEYGEIATVIGRYYAMDRDKRWERLKIAFDGLYKGVGELVDTPEDLFALIEKRYALPDAQKQTDEFLTPIVLKGDNRIKGAHYIACMTQYNADWFFPLLYPPINTENTLPEWLASKGATQFHCAETEKYAHVTFFLNGGKEKQVSGEVRALVDSPKVATYDLQPEMSCNTVADKMVEAIGLEKYNLVLCNLAPPDMVGHTGIYLAAVKAVEATDAAIGKILEACKKHNYTILVTADHGNAEQMMDAEGKPHTAHTTNKVPFIIANSKRKFSLKAVKHPPALCDVAPTLLDIMNMERPMEMGGQSLLDGGE</sequence>
<dbReference type="Proteomes" id="UP000186922">
    <property type="component" value="Unassembled WGS sequence"/>
</dbReference>
<dbReference type="InterPro" id="IPR006124">
    <property type="entry name" value="Metalloenzyme"/>
</dbReference>
<dbReference type="PANTHER" id="PTHR31637:SF0">
    <property type="entry name" value="2,3-BISPHOSPHOGLYCERATE-INDEPENDENT PHOSPHOGLYCERATE MUTASE"/>
    <property type="match status" value="1"/>
</dbReference>
<evidence type="ECO:0000256" key="9">
    <source>
        <dbReference type="PIRSR" id="PIRSR001492-1"/>
    </source>
</evidence>
<dbReference type="InterPro" id="IPR017850">
    <property type="entry name" value="Alkaline_phosphatase_core_sf"/>
</dbReference>
<comment type="caution">
    <text evidence="13">The sequence shown here is derived from an EMBL/GenBank/DDBJ whole genome shotgun (WGS) entry which is preliminary data.</text>
</comment>
<evidence type="ECO:0000256" key="5">
    <source>
        <dbReference type="ARBA" id="ARBA00022723"/>
    </source>
</evidence>
<evidence type="ECO:0000256" key="8">
    <source>
        <dbReference type="ARBA" id="ARBA00023235"/>
    </source>
</evidence>
<dbReference type="GO" id="GO:0006007">
    <property type="term" value="P:glucose catabolic process"/>
    <property type="evidence" value="ECO:0007669"/>
    <property type="project" value="InterPro"/>
</dbReference>
<proteinExistence type="inferred from homology"/>
<feature type="binding site" evidence="10">
    <location>
        <position position="480"/>
    </location>
    <ligand>
        <name>Mn(2+)</name>
        <dbReference type="ChEBI" id="CHEBI:29035"/>
        <label>1</label>
    </ligand>
</feature>
<dbReference type="HAMAP" id="MF_01038">
    <property type="entry name" value="GpmI"/>
    <property type="match status" value="1"/>
</dbReference>
<dbReference type="InterPro" id="IPR036646">
    <property type="entry name" value="PGAM_B_sf"/>
</dbReference>
<comment type="pathway">
    <text evidence="2">Carbohydrate degradation; glycolysis; pyruvate from D-glyceraldehyde 3-phosphate: step 3/5.</text>
</comment>
<evidence type="ECO:0000259" key="12">
    <source>
        <dbReference type="Pfam" id="PF06415"/>
    </source>
</evidence>
<comment type="similarity">
    <text evidence="3">Belongs to the BPG-independent phosphoglycerate mutase family.</text>
</comment>
<feature type="domain" description="Metalloenzyme" evidence="11">
    <location>
        <begin position="10"/>
        <end position="521"/>
    </location>
</feature>
<accession>A0A1D1UBG1</accession>
<dbReference type="OrthoDB" id="1886626at2759"/>
<organism evidence="13 14">
    <name type="scientific">Ramazzottius varieornatus</name>
    <name type="common">Water bear</name>
    <name type="synonym">Tardigrade</name>
    <dbReference type="NCBI Taxonomy" id="947166"/>
    <lineage>
        <taxon>Eukaryota</taxon>
        <taxon>Metazoa</taxon>
        <taxon>Ecdysozoa</taxon>
        <taxon>Tardigrada</taxon>
        <taxon>Eutardigrada</taxon>
        <taxon>Parachela</taxon>
        <taxon>Hypsibioidea</taxon>
        <taxon>Ramazzottiidae</taxon>
        <taxon>Ramazzottius</taxon>
    </lineage>
</organism>
<feature type="domain" description="BPG-independent PGAM N-terminal" evidence="12">
    <location>
        <begin position="214"/>
        <end position="302"/>
    </location>
</feature>
<evidence type="ECO:0000313" key="14">
    <source>
        <dbReference type="Proteomes" id="UP000186922"/>
    </source>
</evidence>
<name>A0A1D1UBG1_RAMVA</name>
<dbReference type="Pfam" id="PF01676">
    <property type="entry name" value="Metalloenzyme"/>
    <property type="match status" value="1"/>
</dbReference>
<evidence type="ECO:0000256" key="4">
    <source>
        <dbReference type="ARBA" id="ARBA00012026"/>
    </source>
</evidence>
<dbReference type="EMBL" id="BDGG01000001">
    <property type="protein sequence ID" value="GAU87199.1"/>
    <property type="molecule type" value="Genomic_DNA"/>
</dbReference>
<keyword evidence="8" id="KW-0413">Isomerase</keyword>
<keyword evidence="5 10" id="KW-0479">Metal-binding</keyword>
<dbReference type="InterPro" id="IPR011258">
    <property type="entry name" value="BPG-indep_PGM_N"/>
</dbReference>
<evidence type="ECO:0000313" key="13">
    <source>
        <dbReference type="EMBL" id="GAU87199.1"/>
    </source>
</evidence>
<comment type="cofactor">
    <cofactor evidence="1">
        <name>Mn(2+)</name>
        <dbReference type="ChEBI" id="CHEBI:29035"/>
    </cofactor>
</comment>
<feature type="binding site" evidence="10">
    <location>
        <position position="421"/>
    </location>
    <ligand>
        <name>Mn(2+)</name>
        <dbReference type="ChEBI" id="CHEBI:29035"/>
        <label>1</label>
    </ligand>
</feature>
<feature type="active site" description="Phosphoserine intermediate" evidence="9">
    <location>
        <position position="68"/>
    </location>
</feature>
<evidence type="ECO:0000256" key="10">
    <source>
        <dbReference type="PIRSR" id="PIRSR001492-3"/>
    </source>
</evidence>
<dbReference type="GO" id="GO:0004619">
    <property type="term" value="F:phosphoglycerate mutase activity"/>
    <property type="evidence" value="ECO:0007669"/>
    <property type="project" value="UniProtKB-EC"/>
</dbReference>
<gene>
    <name evidence="13" type="primary">RvY_00083-1</name>
    <name evidence="13" type="synonym">RvY_00083.1</name>
    <name evidence="13" type="ORF">RvY_00083</name>
</gene>
<keyword evidence="7 10" id="KW-0464">Manganese</keyword>
<feature type="binding site" evidence="10">
    <location>
        <position position="17"/>
    </location>
    <ligand>
        <name>Mn(2+)</name>
        <dbReference type="ChEBI" id="CHEBI:29035"/>
        <label>2</label>
    </ligand>
</feature>
<evidence type="ECO:0000256" key="6">
    <source>
        <dbReference type="ARBA" id="ARBA00023152"/>
    </source>
</evidence>
<evidence type="ECO:0000256" key="2">
    <source>
        <dbReference type="ARBA" id="ARBA00004798"/>
    </source>
</evidence>
<evidence type="ECO:0000256" key="3">
    <source>
        <dbReference type="ARBA" id="ARBA00008819"/>
    </source>
</evidence>
<feature type="domain" description="BPG-independent PGAM N-terminal" evidence="12">
    <location>
        <begin position="88"/>
        <end position="167"/>
    </location>
</feature>
<dbReference type="AlphaFoldDB" id="A0A1D1UBG1"/>
<dbReference type="STRING" id="947166.A0A1D1UBG1"/>
<dbReference type="PANTHER" id="PTHR31637">
    <property type="entry name" value="2,3-BISPHOSPHOGLYCERATE-INDEPENDENT PHOSPHOGLYCERATE MUTASE"/>
    <property type="match status" value="1"/>
</dbReference>
<protein>
    <recommendedName>
        <fullName evidence="4">phosphoglycerate mutase (2,3-diphosphoglycerate-independent)</fullName>
        <ecNumber evidence="4">5.4.2.12</ecNumber>
    </recommendedName>
</protein>
<dbReference type="Gene3D" id="3.40.1450.10">
    <property type="entry name" value="BPG-independent phosphoglycerate mutase, domain B"/>
    <property type="match status" value="1"/>
</dbReference>
<dbReference type="CDD" id="cd16010">
    <property type="entry name" value="iPGM"/>
    <property type="match status" value="1"/>
</dbReference>
<dbReference type="GO" id="GO:0030145">
    <property type="term" value="F:manganese ion binding"/>
    <property type="evidence" value="ECO:0007669"/>
    <property type="project" value="InterPro"/>
</dbReference>
<keyword evidence="14" id="KW-1185">Reference proteome</keyword>
<evidence type="ECO:0000256" key="7">
    <source>
        <dbReference type="ARBA" id="ARBA00023211"/>
    </source>
</evidence>
<dbReference type="InterPro" id="IPR005995">
    <property type="entry name" value="Pgm_bpd_ind"/>
</dbReference>
<feature type="binding site" evidence="10">
    <location>
        <position position="425"/>
    </location>
    <ligand>
        <name>Mn(2+)</name>
        <dbReference type="ChEBI" id="CHEBI:29035"/>
        <label>1</label>
    </ligand>
</feature>
<dbReference type="Gene3D" id="3.40.720.10">
    <property type="entry name" value="Alkaline Phosphatase, subunit A"/>
    <property type="match status" value="2"/>
</dbReference>
<dbReference type="SUPFAM" id="SSF64158">
    <property type="entry name" value="2,3-Bisphosphoglycerate-independent phosphoglycerate mutase, substrate-binding domain"/>
    <property type="match status" value="2"/>
</dbReference>
<reference evidence="13 14" key="1">
    <citation type="journal article" date="2016" name="Nat. Commun.">
        <title>Extremotolerant tardigrade genome and improved radiotolerance of human cultured cells by tardigrade-unique protein.</title>
        <authorList>
            <person name="Hashimoto T."/>
            <person name="Horikawa D.D."/>
            <person name="Saito Y."/>
            <person name="Kuwahara H."/>
            <person name="Kozuka-Hata H."/>
            <person name="Shin-I T."/>
            <person name="Minakuchi Y."/>
            <person name="Ohishi K."/>
            <person name="Motoyama A."/>
            <person name="Aizu T."/>
            <person name="Enomoto A."/>
            <person name="Kondo K."/>
            <person name="Tanaka S."/>
            <person name="Hara Y."/>
            <person name="Koshikawa S."/>
            <person name="Sagara H."/>
            <person name="Miura T."/>
            <person name="Yokobori S."/>
            <person name="Miyagawa K."/>
            <person name="Suzuki Y."/>
            <person name="Kubo T."/>
            <person name="Oyama M."/>
            <person name="Kohara Y."/>
            <person name="Fujiyama A."/>
            <person name="Arakawa K."/>
            <person name="Katayama T."/>
            <person name="Toyoda A."/>
            <person name="Kunieda T."/>
        </authorList>
    </citation>
    <scope>NUCLEOTIDE SEQUENCE [LARGE SCALE GENOMIC DNA]</scope>
    <source>
        <strain evidence="13 14">YOKOZUNA-1</strain>
    </source>
</reference>
<feature type="binding site" evidence="10">
    <location>
        <position position="68"/>
    </location>
    <ligand>
        <name>Mn(2+)</name>
        <dbReference type="ChEBI" id="CHEBI:29035"/>
        <label>2</label>
    </ligand>
</feature>
<dbReference type="EC" id="5.4.2.12" evidence="4"/>
<evidence type="ECO:0000259" key="11">
    <source>
        <dbReference type="Pfam" id="PF01676"/>
    </source>
</evidence>
<feature type="binding site" evidence="10">
    <location>
        <position position="462"/>
    </location>
    <ligand>
        <name>Mn(2+)</name>
        <dbReference type="ChEBI" id="CHEBI:29035"/>
        <label>2</label>
    </ligand>
</feature>
<keyword evidence="6" id="KW-0324">Glycolysis</keyword>
<dbReference type="SUPFAM" id="SSF53649">
    <property type="entry name" value="Alkaline phosphatase-like"/>
    <property type="match status" value="1"/>
</dbReference>
<evidence type="ECO:0000256" key="1">
    <source>
        <dbReference type="ARBA" id="ARBA00001936"/>
    </source>
</evidence>